<dbReference type="AlphaFoldDB" id="A0AAD6RVW2"/>
<dbReference type="EMBL" id="JARJCM010000819">
    <property type="protein sequence ID" value="KAJ7015857.1"/>
    <property type="molecule type" value="Genomic_DNA"/>
</dbReference>
<feature type="compositionally biased region" description="Low complexity" evidence="1">
    <location>
        <begin position="124"/>
        <end position="140"/>
    </location>
</feature>
<feature type="domain" description="Nucleoplasmin-like" evidence="2">
    <location>
        <begin position="11"/>
        <end position="111"/>
    </location>
</feature>
<feature type="region of interest" description="Disordered" evidence="1">
    <location>
        <begin position="124"/>
        <end position="174"/>
    </location>
</feature>
<dbReference type="InterPro" id="IPR041232">
    <property type="entry name" value="NPL"/>
</dbReference>
<dbReference type="Gene3D" id="2.60.120.340">
    <property type="entry name" value="Nucleoplasmin core domain"/>
    <property type="match status" value="1"/>
</dbReference>
<keyword evidence="4" id="KW-1185">Reference proteome</keyword>
<evidence type="ECO:0000259" key="2">
    <source>
        <dbReference type="Pfam" id="PF17800"/>
    </source>
</evidence>
<sequence length="174" mass="19001">MATMERHWGQWSCKVSVSEMTVFEVPSNDIVITNVSLGAELRGDARSTLFIHHRTQMPAPGTEKKSVFAAVACLTPGKVECAAIHIILNRREQIGLGVKGDNDIYLFGHYTSYNKVAPSYTESSSEVYSGQGSSASAGPSRYPLDPNQTSMKRKRGNDNADGGILDNEAKRAHR</sequence>
<proteinExistence type="predicted"/>
<evidence type="ECO:0000313" key="3">
    <source>
        <dbReference type="EMBL" id="KAJ7015857.1"/>
    </source>
</evidence>
<gene>
    <name evidence="3" type="ORF">C8F04DRAFT_1284541</name>
</gene>
<organism evidence="3 4">
    <name type="scientific">Mycena alexandri</name>
    <dbReference type="NCBI Taxonomy" id="1745969"/>
    <lineage>
        <taxon>Eukaryota</taxon>
        <taxon>Fungi</taxon>
        <taxon>Dikarya</taxon>
        <taxon>Basidiomycota</taxon>
        <taxon>Agaricomycotina</taxon>
        <taxon>Agaricomycetes</taxon>
        <taxon>Agaricomycetidae</taxon>
        <taxon>Agaricales</taxon>
        <taxon>Marasmiineae</taxon>
        <taxon>Mycenaceae</taxon>
        <taxon>Mycena</taxon>
    </lineage>
</organism>
<comment type="caution">
    <text evidence="3">The sequence shown here is derived from an EMBL/GenBank/DDBJ whole genome shotgun (WGS) entry which is preliminary data.</text>
</comment>
<accession>A0AAD6RVW2</accession>
<reference evidence="3" key="1">
    <citation type="submission" date="2023-03" db="EMBL/GenBank/DDBJ databases">
        <title>Massive genome expansion in bonnet fungi (Mycena s.s.) driven by repeated elements and novel gene families across ecological guilds.</title>
        <authorList>
            <consortium name="Lawrence Berkeley National Laboratory"/>
            <person name="Harder C.B."/>
            <person name="Miyauchi S."/>
            <person name="Viragh M."/>
            <person name="Kuo A."/>
            <person name="Thoen E."/>
            <person name="Andreopoulos B."/>
            <person name="Lu D."/>
            <person name="Skrede I."/>
            <person name="Drula E."/>
            <person name="Henrissat B."/>
            <person name="Morin E."/>
            <person name="Kohler A."/>
            <person name="Barry K."/>
            <person name="LaButti K."/>
            <person name="Morin E."/>
            <person name="Salamov A."/>
            <person name="Lipzen A."/>
            <person name="Mereny Z."/>
            <person name="Hegedus B."/>
            <person name="Baldrian P."/>
            <person name="Stursova M."/>
            <person name="Weitz H."/>
            <person name="Taylor A."/>
            <person name="Grigoriev I.V."/>
            <person name="Nagy L.G."/>
            <person name="Martin F."/>
            <person name="Kauserud H."/>
        </authorList>
    </citation>
    <scope>NUCLEOTIDE SEQUENCE</scope>
    <source>
        <strain evidence="3">CBHHK200</strain>
    </source>
</reference>
<dbReference type="Proteomes" id="UP001218188">
    <property type="component" value="Unassembled WGS sequence"/>
</dbReference>
<dbReference type="Pfam" id="PF17800">
    <property type="entry name" value="NPL"/>
    <property type="match status" value="1"/>
</dbReference>
<name>A0AAD6RVW2_9AGAR</name>
<evidence type="ECO:0000313" key="4">
    <source>
        <dbReference type="Proteomes" id="UP001218188"/>
    </source>
</evidence>
<protein>
    <recommendedName>
        <fullName evidence="2">Nucleoplasmin-like domain-containing protein</fullName>
    </recommendedName>
</protein>
<evidence type="ECO:0000256" key="1">
    <source>
        <dbReference type="SAM" id="MobiDB-lite"/>
    </source>
</evidence>